<dbReference type="Proteomes" id="UP000661435">
    <property type="component" value="Unassembled WGS sequence"/>
</dbReference>
<feature type="transmembrane region" description="Helical" evidence="1">
    <location>
        <begin position="144"/>
        <end position="160"/>
    </location>
</feature>
<protein>
    <submittedName>
        <fullName evidence="2">Uncharacterized protein</fullName>
    </submittedName>
</protein>
<name>A0A8J6JGY2_9FIRM</name>
<feature type="transmembrane region" description="Helical" evidence="1">
    <location>
        <begin position="7"/>
        <end position="26"/>
    </location>
</feature>
<proteinExistence type="predicted"/>
<gene>
    <name evidence="2" type="ORF">H8S57_15080</name>
</gene>
<reference evidence="2" key="1">
    <citation type="submission" date="2020-08" db="EMBL/GenBank/DDBJ databases">
        <title>Genome public.</title>
        <authorList>
            <person name="Liu C."/>
            <person name="Sun Q."/>
        </authorList>
    </citation>
    <scope>NUCLEOTIDE SEQUENCE</scope>
    <source>
        <strain evidence="2">NSJ-51</strain>
    </source>
</reference>
<sequence>MKRTVRLYNILLPIWLLWIFPQVWLIVLPGNLAIDCAVLLLALLALGCTAKQAVLRRVWWRVWLNGFLADAAGVVWMLLGLLPIQWAWWEESISGIMGRPFRSPLSLSWTLAGVALAGVCIYFLDRRALRRCPELEPRQQHIAALALAIGTAPWLFLLPAY</sequence>
<feature type="transmembrane region" description="Helical" evidence="1">
    <location>
        <begin position="62"/>
        <end position="86"/>
    </location>
</feature>
<keyword evidence="1" id="KW-1133">Transmembrane helix</keyword>
<dbReference type="EMBL" id="JACOPP010000034">
    <property type="protein sequence ID" value="MBC5735039.1"/>
    <property type="molecule type" value="Genomic_DNA"/>
</dbReference>
<accession>A0A8J6JGY2</accession>
<feature type="transmembrane region" description="Helical" evidence="1">
    <location>
        <begin position="106"/>
        <end position="124"/>
    </location>
</feature>
<keyword evidence="3" id="KW-1185">Reference proteome</keyword>
<dbReference type="AlphaFoldDB" id="A0A8J6JGY2"/>
<keyword evidence="1" id="KW-0812">Transmembrane</keyword>
<evidence type="ECO:0000313" key="2">
    <source>
        <dbReference type="EMBL" id="MBC5735039.1"/>
    </source>
</evidence>
<comment type="caution">
    <text evidence="2">The sequence shown here is derived from an EMBL/GenBank/DDBJ whole genome shotgun (WGS) entry which is preliminary data.</text>
</comment>
<feature type="transmembrane region" description="Helical" evidence="1">
    <location>
        <begin position="32"/>
        <end position="50"/>
    </location>
</feature>
<keyword evidence="1" id="KW-0472">Membrane</keyword>
<evidence type="ECO:0000256" key="1">
    <source>
        <dbReference type="SAM" id="Phobius"/>
    </source>
</evidence>
<organism evidence="2 3">
    <name type="scientific">Lawsonibacter hominis</name>
    <dbReference type="NCBI Taxonomy" id="2763053"/>
    <lineage>
        <taxon>Bacteria</taxon>
        <taxon>Bacillati</taxon>
        <taxon>Bacillota</taxon>
        <taxon>Clostridia</taxon>
        <taxon>Eubacteriales</taxon>
        <taxon>Oscillospiraceae</taxon>
        <taxon>Lawsonibacter</taxon>
    </lineage>
</organism>
<evidence type="ECO:0000313" key="3">
    <source>
        <dbReference type="Proteomes" id="UP000661435"/>
    </source>
</evidence>
<dbReference type="RefSeq" id="WP_186908829.1">
    <property type="nucleotide sequence ID" value="NZ_JACOPP010000034.1"/>
</dbReference>